<gene>
    <name evidence="13" type="primary">cydB</name>
    <name evidence="13" type="ORF">AB0I59_40085</name>
</gene>
<evidence type="ECO:0000313" key="14">
    <source>
        <dbReference type="Proteomes" id="UP001551675"/>
    </source>
</evidence>
<feature type="transmembrane region" description="Helical" evidence="12">
    <location>
        <begin position="249"/>
        <end position="269"/>
    </location>
</feature>
<dbReference type="RefSeq" id="WP_061261651.1">
    <property type="nucleotide sequence ID" value="NZ_JBFALK010000035.1"/>
</dbReference>
<feature type="transmembrane region" description="Helical" evidence="12">
    <location>
        <begin position="160"/>
        <end position="182"/>
    </location>
</feature>
<accession>A0ABV3GT70</accession>
<protein>
    <submittedName>
        <fullName evidence="13">Cytochrome d ubiquinol oxidase subunit II</fullName>
    </submittedName>
</protein>
<evidence type="ECO:0000256" key="12">
    <source>
        <dbReference type="SAM" id="Phobius"/>
    </source>
</evidence>
<dbReference type="Pfam" id="PF02322">
    <property type="entry name" value="Cyt_bd_oxida_II"/>
    <property type="match status" value="1"/>
</dbReference>
<feature type="transmembrane region" description="Helical" evidence="12">
    <location>
        <begin position="119"/>
        <end position="140"/>
    </location>
</feature>
<feature type="transmembrane region" description="Helical" evidence="12">
    <location>
        <begin position="6"/>
        <end position="35"/>
    </location>
</feature>
<evidence type="ECO:0000256" key="4">
    <source>
        <dbReference type="ARBA" id="ARBA00022475"/>
    </source>
</evidence>
<organism evidence="13 14">
    <name type="scientific">Microtetraspora glauca</name>
    <dbReference type="NCBI Taxonomy" id="1996"/>
    <lineage>
        <taxon>Bacteria</taxon>
        <taxon>Bacillati</taxon>
        <taxon>Actinomycetota</taxon>
        <taxon>Actinomycetes</taxon>
        <taxon>Streptosporangiales</taxon>
        <taxon>Streptosporangiaceae</taxon>
        <taxon>Microtetraspora</taxon>
    </lineage>
</organism>
<evidence type="ECO:0000256" key="3">
    <source>
        <dbReference type="ARBA" id="ARBA00022448"/>
    </source>
</evidence>
<evidence type="ECO:0000256" key="7">
    <source>
        <dbReference type="ARBA" id="ARBA00022723"/>
    </source>
</evidence>
<keyword evidence="5" id="KW-0349">Heme</keyword>
<dbReference type="PANTHER" id="PTHR43141:SF5">
    <property type="entry name" value="CYTOCHROME BD-I UBIQUINOL OXIDASE SUBUNIT 2"/>
    <property type="match status" value="1"/>
</dbReference>
<evidence type="ECO:0000313" key="13">
    <source>
        <dbReference type="EMBL" id="MEV0974828.1"/>
    </source>
</evidence>
<keyword evidence="4" id="KW-1003">Cell membrane</keyword>
<evidence type="ECO:0000256" key="6">
    <source>
        <dbReference type="ARBA" id="ARBA00022692"/>
    </source>
</evidence>
<evidence type="ECO:0000256" key="10">
    <source>
        <dbReference type="ARBA" id="ARBA00023004"/>
    </source>
</evidence>
<keyword evidence="10" id="KW-0408">Iron</keyword>
<feature type="transmembrane region" description="Helical" evidence="12">
    <location>
        <begin position="81"/>
        <end position="99"/>
    </location>
</feature>
<feature type="transmembrane region" description="Helical" evidence="12">
    <location>
        <begin position="194"/>
        <end position="218"/>
    </location>
</feature>
<dbReference type="NCBIfam" id="TIGR00203">
    <property type="entry name" value="cydB"/>
    <property type="match status" value="1"/>
</dbReference>
<keyword evidence="8" id="KW-0249">Electron transport</keyword>
<evidence type="ECO:0000256" key="5">
    <source>
        <dbReference type="ARBA" id="ARBA00022617"/>
    </source>
</evidence>
<proteinExistence type="inferred from homology"/>
<comment type="caution">
    <text evidence="13">The sequence shown here is derived from an EMBL/GenBank/DDBJ whole genome shotgun (WGS) entry which is preliminary data.</text>
</comment>
<keyword evidence="11 12" id="KW-0472">Membrane</keyword>
<reference evidence="13 14" key="1">
    <citation type="submission" date="2024-06" db="EMBL/GenBank/DDBJ databases">
        <title>The Natural Products Discovery Center: Release of the First 8490 Sequenced Strains for Exploring Actinobacteria Biosynthetic Diversity.</title>
        <authorList>
            <person name="Kalkreuter E."/>
            <person name="Kautsar S.A."/>
            <person name="Yang D."/>
            <person name="Bader C.D."/>
            <person name="Teijaro C.N."/>
            <person name="Fluegel L."/>
            <person name="Davis C.M."/>
            <person name="Simpson J.R."/>
            <person name="Lauterbach L."/>
            <person name="Steele A.D."/>
            <person name="Gui C."/>
            <person name="Meng S."/>
            <person name="Li G."/>
            <person name="Viehrig K."/>
            <person name="Ye F."/>
            <person name="Su P."/>
            <person name="Kiefer A.F."/>
            <person name="Nichols A."/>
            <person name="Cepeda A.J."/>
            <person name="Yan W."/>
            <person name="Fan B."/>
            <person name="Jiang Y."/>
            <person name="Adhikari A."/>
            <person name="Zheng C.-J."/>
            <person name="Schuster L."/>
            <person name="Cowan T.M."/>
            <person name="Smanski M.J."/>
            <person name="Chevrette M.G."/>
            <person name="De Carvalho L.P.S."/>
            <person name="Shen B."/>
        </authorList>
    </citation>
    <scope>NUCLEOTIDE SEQUENCE [LARGE SCALE GENOMIC DNA]</scope>
    <source>
        <strain evidence="13 14">NPDC050100</strain>
    </source>
</reference>
<keyword evidence="3" id="KW-0813">Transport</keyword>
<dbReference type="PIRSF" id="PIRSF000267">
    <property type="entry name" value="Cyt_oxidse_sub2"/>
    <property type="match status" value="1"/>
</dbReference>
<evidence type="ECO:0000256" key="9">
    <source>
        <dbReference type="ARBA" id="ARBA00022989"/>
    </source>
</evidence>
<feature type="transmembrane region" description="Helical" evidence="12">
    <location>
        <begin position="224"/>
        <end position="242"/>
    </location>
</feature>
<dbReference type="InterPro" id="IPR003317">
    <property type="entry name" value="Cyt-d_oxidase_su2"/>
</dbReference>
<evidence type="ECO:0000256" key="1">
    <source>
        <dbReference type="ARBA" id="ARBA00004651"/>
    </source>
</evidence>
<dbReference type="EMBL" id="JBFALK010000035">
    <property type="protein sequence ID" value="MEV0974828.1"/>
    <property type="molecule type" value="Genomic_DNA"/>
</dbReference>
<keyword evidence="14" id="KW-1185">Reference proteome</keyword>
<evidence type="ECO:0000256" key="8">
    <source>
        <dbReference type="ARBA" id="ARBA00022982"/>
    </source>
</evidence>
<comment type="subcellular location">
    <subcellularLocation>
        <location evidence="1">Cell membrane</location>
        <topology evidence="1">Multi-pass membrane protein</topology>
    </subcellularLocation>
</comment>
<sequence length="329" mass="35946">MGLATVWFILIAVLWIGYFVLEGFDFGVGMLLPVLGRDDIDRRILINTIGPVWDGNEVWLIVAGAGTFAAFPEWYATMFSGFYLVLLVILLALIARGVAFEFRGKHDSDRWRRGWDRAIFWGSLIPAALWGVAFGNIIAGVPIDARHEYTGNLLTLLNPYALLGGLVTLGLFLLHGAVFLSLKTTHELRARARAVTLRLAPVVALVAVLFLAVTQVMYGKTVTLITSALAVAALLAGIGATIRHRDGWAFTATAATIILATGTLFINLWPNVLPSSTAAANSLTITNASSSPYTLLVMTWVAAIFLPLVLLYEGWSYWVFRQRLTRPPS</sequence>
<keyword evidence="7" id="KW-0479">Metal-binding</keyword>
<dbReference type="Proteomes" id="UP001551675">
    <property type="component" value="Unassembled WGS sequence"/>
</dbReference>
<keyword evidence="9 12" id="KW-1133">Transmembrane helix</keyword>
<keyword evidence="6 12" id="KW-0812">Transmembrane</keyword>
<name>A0ABV3GT70_MICGL</name>
<dbReference type="PANTHER" id="PTHR43141">
    <property type="entry name" value="CYTOCHROME BD2 SUBUNIT II"/>
    <property type="match status" value="1"/>
</dbReference>
<evidence type="ECO:0000256" key="2">
    <source>
        <dbReference type="ARBA" id="ARBA00007543"/>
    </source>
</evidence>
<comment type="similarity">
    <text evidence="2">Belongs to the cytochrome ubiquinol oxidase subunit 2 family.</text>
</comment>
<feature type="transmembrane region" description="Helical" evidence="12">
    <location>
        <begin position="297"/>
        <end position="320"/>
    </location>
</feature>
<evidence type="ECO:0000256" key="11">
    <source>
        <dbReference type="ARBA" id="ARBA00023136"/>
    </source>
</evidence>